<protein>
    <submittedName>
        <fullName evidence="1">Uncharacterized protein</fullName>
    </submittedName>
</protein>
<proteinExistence type="predicted"/>
<dbReference type="EMBL" id="LN483249">
    <property type="protein sequence ID" value="CDZ97723.1"/>
    <property type="molecule type" value="Genomic_DNA"/>
</dbReference>
<dbReference type="AlphaFoldDB" id="A0A0F7SJ97"/>
<accession>A0A0F7SJ97</accession>
<reference evidence="1" key="1">
    <citation type="submission" date="2014-08" db="EMBL/GenBank/DDBJ databases">
        <authorList>
            <person name="Sharma Rahul"/>
            <person name="Thines Marco"/>
        </authorList>
    </citation>
    <scope>NUCLEOTIDE SEQUENCE</scope>
</reference>
<organism evidence="1">
    <name type="scientific">Phaffia rhodozyma</name>
    <name type="common">Yeast</name>
    <name type="synonym">Xanthophyllomyces dendrorhous</name>
    <dbReference type="NCBI Taxonomy" id="264483"/>
    <lineage>
        <taxon>Eukaryota</taxon>
        <taxon>Fungi</taxon>
        <taxon>Dikarya</taxon>
        <taxon>Basidiomycota</taxon>
        <taxon>Agaricomycotina</taxon>
        <taxon>Tremellomycetes</taxon>
        <taxon>Cystofilobasidiales</taxon>
        <taxon>Mrakiaceae</taxon>
        <taxon>Phaffia</taxon>
    </lineage>
</organism>
<sequence length="70" mass="7738">MESPALSSSPTQSFSSSSSFESLEDYTSCMFNFHQQLWEAAKLGAQKKTELKDEPQKTLKIFGVSSLTIA</sequence>
<name>A0A0F7SJ97_PHARH</name>
<evidence type="ECO:0000313" key="1">
    <source>
        <dbReference type="EMBL" id="CDZ97723.1"/>
    </source>
</evidence>